<feature type="transmembrane region" description="Helical" evidence="1">
    <location>
        <begin position="6"/>
        <end position="28"/>
    </location>
</feature>
<dbReference type="RefSeq" id="WP_152229500.1">
    <property type="nucleotide sequence ID" value="NZ_BAAALV010000008.1"/>
</dbReference>
<proteinExistence type="predicted"/>
<feature type="transmembrane region" description="Helical" evidence="1">
    <location>
        <begin position="84"/>
        <end position="101"/>
    </location>
</feature>
<evidence type="ECO:0000313" key="2">
    <source>
        <dbReference type="EMBL" id="GAA1924617.1"/>
    </source>
</evidence>
<dbReference type="EMBL" id="BAAALV010000008">
    <property type="protein sequence ID" value="GAA1924617.1"/>
    <property type="molecule type" value="Genomic_DNA"/>
</dbReference>
<keyword evidence="1" id="KW-0812">Transmembrane</keyword>
<comment type="caution">
    <text evidence="2">The sequence shown here is derived from an EMBL/GenBank/DDBJ whole genome shotgun (WGS) entry which is preliminary data.</text>
</comment>
<gene>
    <name evidence="2" type="ORF">GCM10009688_32120</name>
</gene>
<reference evidence="3" key="1">
    <citation type="journal article" date="2019" name="Int. J. Syst. Evol. Microbiol.">
        <title>The Global Catalogue of Microorganisms (GCM) 10K type strain sequencing project: providing services to taxonomists for standard genome sequencing and annotation.</title>
        <authorList>
            <consortium name="The Broad Institute Genomics Platform"/>
            <consortium name="The Broad Institute Genome Sequencing Center for Infectious Disease"/>
            <person name="Wu L."/>
            <person name="Ma J."/>
        </authorList>
    </citation>
    <scope>NUCLEOTIDE SEQUENCE [LARGE SCALE GENOMIC DNA]</scope>
    <source>
        <strain evidence="3">JCM 13316</strain>
    </source>
</reference>
<feature type="transmembrane region" description="Helical" evidence="1">
    <location>
        <begin position="49"/>
        <end position="78"/>
    </location>
</feature>
<evidence type="ECO:0000256" key="1">
    <source>
        <dbReference type="SAM" id="Phobius"/>
    </source>
</evidence>
<keyword evidence="3" id="KW-1185">Reference proteome</keyword>
<organism evidence="2 3">
    <name type="scientific">Arthrobacter gandavensis</name>
    <dbReference type="NCBI Taxonomy" id="169960"/>
    <lineage>
        <taxon>Bacteria</taxon>
        <taxon>Bacillati</taxon>
        <taxon>Actinomycetota</taxon>
        <taxon>Actinomycetes</taxon>
        <taxon>Micrococcales</taxon>
        <taxon>Micrococcaceae</taxon>
        <taxon>Arthrobacter</taxon>
    </lineage>
</organism>
<sequence length="143" mass="16294">MDVLAILLAGAVMLLITLYCVISGVAAMKGTWRSWAAKRNMYQFGRHSYFGFLGIYLLPFLLVGSFLAVCAELGLNWFDGVNTTYVLAPFMLLAVACLFRLPRFMLPAWYKDWLDRGANKDEVLKPEYSSPFTWLRRSGNVHR</sequence>
<evidence type="ECO:0000313" key="3">
    <source>
        <dbReference type="Proteomes" id="UP001500784"/>
    </source>
</evidence>
<protein>
    <submittedName>
        <fullName evidence="2">Uncharacterized protein</fullName>
    </submittedName>
</protein>
<dbReference type="Proteomes" id="UP001500784">
    <property type="component" value="Unassembled WGS sequence"/>
</dbReference>
<accession>A0ABP5AZX0</accession>
<keyword evidence="1" id="KW-0472">Membrane</keyword>
<name>A0ABP5AZX0_9MICC</name>
<keyword evidence="1" id="KW-1133">Transmembrane helix</keyword>